<proteinExistence type="predicted"/>
<reference evidence="2 3" key="1">
    <citation type="submission" date="2014-08" db="EMBL/GenBank/DDBJ databases">
        <title>Complete genome of a marine bacteria Jeotgalibacillus malaysiensis.</title>
        <authorList>
            <person name="Yaakop A.S."/>
            <person name="Chan K.-G."/>
            <person name="Goh K.M."/>
        </authorList>
    </citation>
    <scope>NUCLEOTIDE SEQUENCE [LARGE SCALE GENOMIC DNA]</scope>
    <source>
        <strain evidence="2 3">D5</strain>
        <plasmid evidence="3">Plasmid</plasmid>
    </source>
</reference>
<dbReference type="BioCyc" id="JESP1508404:G14D9-13386-MONOMER"/>
<dbReference type="KEGG" id="jeo:JMA_41020"/>
<feature type="chain" id="PRO_5002098585" description="Bacterial Ig domain-containing protein" evidence="1">
    <location>
        <begin position="27"/>
        <end position="868"/>
    </location>
</feature>
<gene>
    <name evidence="2" type="ORF">JMA_41020</name>
</gene>
<feature type="signal peptide" evidence="1">
    <location>
        <begin position="1"/>
        <end position="26"/>
    </location>
</feature>
<dbReference type="Proteomes" id="UP000031449">
    <property type="component" value="Plasmid unnamed"/>
</dbReference>
<accession>A0A0B5AT85</accession>
<evidence type="ECO:0000313" key="3">
    <source>
        <dbReference type="Proteomes" id="UP000031449"/>
    </source>
</evidence>
<dbReference type="HOGENOM" id="CLU_330321_0_0_9"/>
<sequence length="868" mass="94476">MKNKKKIRTILGVALITSLMPMSVMAETMDVPFPESTNQSTSKTIDLPNQAFIKGVTVDTGGVSYTQNGRRVTLNVSGGTAVSSQYNSTKYSKYISKTLTNSSNSFPYSESYSDGAGYSGTYYKNGNSYVYSGIYTPYDEKTATDSRSTSPGGSASSLPSSIPYNSGGYSGTLYGGSAVQTGGNYETYDPINAVDTRTFRCGNSYIWSDSSRSWSYGGTYDIDYIPSSISYSNNGYTGTLYRAGVIQSCSAPAPTLAGSYNGERRNSNAGYTTLNYRGTATKPPSADTRVWTVYYSGTVARPSSDTRVWAQDYSGTAYAGGYDSLYKYNVTIDYGLDTEMPDGILTASPTDWTNGNVTITLSDIKDYGESGINGVFLPNGTFVKGSSIPYVVSSNGEYSVIIEDNVGNRTTKSITIGNIDKSAPTATISQTPMNYTNGDVFVELTNITDIGVSGLKEILLPDGESVQTFEDKSFKVSENGLYTFKIRDNAGNESTRTMTVSNIDKTAPTASLTQSPNDFTNGNVVLTLDNIQDTGVSGLKRIILPNGTQVAPAITTYSVTENGVYEFIVEDNAGNQTIKTIEVKNIDKVNPTANISAEHNDFTNKNILLFLTEIEDSGVSGLQSIKLPNGTIKKTFEDISYEVDKNGLYRFEIQDNAGNITSKEYNVENIDKQQPDFDIDYSPKLLNKGPVKISLSNVRDNGVSGVKELSSNMFGVSPPQPDYQFMVNGNGVFTFTVRDHAGNVKTKTLEISNIDNEKPTAKIDWRKDWTNEDVIIELSDFKDAGTAGYSHTVLPNGVIMTGNTAIFTVRENGIYSFDVFDNVGNVNTMDVVIENIDKEKPMVEIQEKDKTNDNVKAIIKIRDVNLKK</sequence>
<evidence type="ECO:0000256" key="1">
    <source>
        <dbReference type="SAM" id="SignalP"/>
    </source>
</evidence>
<organism evidence="2 3">
    <name type="scientific">Jeotgalibacillus malaysiensis</name>
    <dbReference type="NCBI Taxonomy" id="1508404"/>
    <lineage>
        <taxon>Bacteria</taxon>
        <taxon>Bacillati</taxon>
        <taxon>Bacillota</taxon>
        <taxon>Bacilli</taxon>
        <taxon>Bacillales</taxon>
        <taxon>Caryophanaceae</taxon>
        <taxon>Jeotgalibacillus</taxon>
    </lineage>
</organism>
<dbReference type="EMBL" id="CP009417">
    <property type="protein sequence ID" value="AJD93420.1"/>
    <property type="molecule type" value="Genomic_DNA"/>
</dbReference>
<dbReference type="OrthoDB" id="2877457at2"/>
<keyword evidence="1" id="KW-0732">Signal</keyword>
<name>A0A0B5AT85_9BACL</name>
<dbReference type="AlphaFoldDB" id="A0A0B5AT85"/>
<keyword evidence="3" id="KW-1185">Reference proteome</keyword>
<protein>
    <recommendedName>
        <fullName evidence="4">Bacterial Ig domain-containing protein</fullName>
    </recommendedName>
</protein>
<keyword evidence="2" id="KW-0614">Plasmid</keyword>
<evidence type="ECO:0000313" key="2">
    <source>
        <dbReference type="EMBL" id="AJD93420.1"/>
    </source>
</evidence>
<evidence type="ECO:0008006" key="4">
    <source>
        <dbReference type="Google" id="ProtNLM"/>
    </source>
</evidence>
<geneLocation type="plasmid" evidence="3"/>